<reference evidence="2 3" key="1">
    <citation type="submission" date="2015-06" db="EMBL/GenBank/DDBJ databases">
        <title>Improved classification and identification of acetic acid bacteria using matrix-assisted laser desorption/ionization time-of-flight mass spectrometry; Gluconobacter nephelii and Gluconobacter uchimurae are later heterotypic synonyms of Gluconobacter japonicus and Gluconobacter oxydans, respectively.</title>
        <authorList>
            <person name="Li L."/>
            <person name="Cleenwerck I."/>
            <person name="De Vuyst L."/>
            <person name="Vandamme P."/>
        </authorList>
    </citation>
    <scope>NUCLEOTIDE SEQUENCE [LARGE SCALE GENOMIC DNA]</scope>
    <source>
        <strain evidence="2 3">LMG 1768</strain>
    </source>
</reference>
<keyword evidence="1" id="KW-0812">Transmembrane</keyword>
<evidence type="ECO:0000313" key="2">
    <source>
        <dbReference type="EMBL" id="KXV46947.1"/>
    </source>
</evidence>
<dbReference type="EMBL" id="LHZR01000111">
    <property type="protein sequence ID" value="KXV46947.1"/>
    <property type="molecule type" value="Genomic_DNA"/>
</dbReference>
<organism evidence="2 3">
    <name type="scientific">Gluconobacter albidus</name>
    <dbReference type="NCBI Taxonomy" id="318683"/>
    <lineage>
        <taxon>Bacteria</taxon>
        <taxon>Pseudomonadati</taxon>
        <taxon>Pseudomonadota</taxon>
        <taxon>Alphaproteobacteria</taxon>
        <taxon>Acetobacterales</taxon>
        <taxon>Acetobacteraceae</taxon>
        <taxon>Gluconobacter</taxon>
    </lineage>
</organism>
<keyword evidence="1" id="KW-1133">Transmembrane helix</keyword>
<evidence type="ECO:0000313" key="3">
    <source>
        <dbReference type="Proteomes" id="UP000075636"/>
    </source>
</evidence>
<dbReference type="AlphaFoldDB" id="A0A149TGM0"/>
<dbReference type="Proteomes" id="UP000075636">
    <property type="component" value="Unassembled WGS sequence"/>
</dbReference>
<comment type="caution">
    <text evidence="2">The sequence shown here is derived from an EMBL/GenBank/DDBJ whole genome shotgun (WGS) entry which is preliminary data.</text>
</comment>
<dbReference type="PATRIC" id="fig|318683.6.peg.3019"/>
<accession>A0A149TGM0</accession>
<gene>
    <name evidence="2" type="ORF">AD945_12795</name>
</gene>
<name>A0A149TGM0_9PROT</name>
<dbReference type="STRING" id="318683.A0U94_00805"/>
<proteinExistence type="predicted"/>
<feature type="transmembrane region" description="Helical" evidence="1">
    <location>
        <begin position="65"/>
        <end position="84"/>
    </location>
</feature>
<protein>
    <submittedName>
        <fullName evidence="2">Uncharacterized protein</fullName>
    </submittedName>
</protein>
<keyword evidence="1" id="KW-0472">Membrane</keyword>
<evidence type="ECO:0000256" key="1">
    <source>
        <dbReference type="SAM" id="Phobius"/>
    </source>
</evidence>
<sequence length="105" mass="11833">MMIALCIFLWSLFLLLQACHEPKMLRFARLQKPAWLQRTRALRFVLPPMVLGVCVAERPSTAIPVWVATFSVAALLVALGWAGLARYRELLLTTAEVRAAALRKE</sequence>